<protein>
    <submittedName>
        <fullName evidence="3">Putative nitrate reductase</fullName>
        <ecNumber evidence="3">1.7.99.4</ecNumber>
    </submittedName>
</protein>
<dbReference type="GO" id="GO:1990204">
    <property type="term" value="C:oxidoreductase complex"/>
    <property type="evidence" value="ECO:0007669"/>
    <property type="project" value="UniProtKB-ARBA"/>
</dbReference>
<dbReference type="InterPro" id="IPR050123">
    <property type="entry name" value="Prok_molybdopt-oxidoreductase"/>
</dbReference>
<sequence>MGQALGYREAFAWQHPHDVFREHAALSGFENDGQRAFDIGALADLSREAWDAMPPVRWPVSRSEAAWDITRGWHGDGRLRMVPVTPQPTRATTDAFYPLILNSGRIRDQWHTMTRTGAVPRLMQHIAEPMVEVAPQDAVRYQLPADGLARIWSRHGVDGGESGDQRRAAPRLAVCSDALEQPVCPSGAGE</sequence>
<dbReference type="AlphaFoldDB" id="A0A377X9U4"/>
<dbReference type="GO" id="GO:0043546">
    <property type="term" value="F:molybdopterin cofactor binding"/>
    <property type="evidence" value="ECO:0007669"/>
    <property type="project" value="InterPro"/>
</dbReference>
<dbReference type="Proteomes" id="UP000254340">
    <property type="component" value="Unassembled WGS sequence"/>
</dbReference>
<dbReference type="GO" id="GO:0016491">
    <property type="term" value="F:oxidoreductase activity"/>
    <property type="evidence" value="ECO:0007669"/>
    <property type="project" value="UniProtKB-KW"/>
</dbReference>
<organism evidence="3 4">
    <name type="scientific">Klebsiella pneumoniae</name>
    <dbReference type="NCBI Taxonomy" id="573"/>
    <lineage>
        <taxon>Bacteria</taxon>
        <taxon>Pseudomonadati</taxon>
        <taxon>Pseudomonadota</taxon>
        <taxon>Gammaproteobacteria</taxon>
        <taxon>Enterobacterales</taxon>
        <taxon>Enterobacteriaceae</taxon>
        <taxon>Klebsiella/Raoultella group</taxon>
        <taxon>Klebsiella</taxon>
        <taxon>Klebsiella pneumoniae complex</taxon>
    </lineage>
</organism>
<dbReference type="InterPro" id="IPR009010">
    <property type="entry name" value="Asp_de-COase-like_dom_sf"/>
</dbReference>
<name>A0A377X9U4_KLEPN</name>
<evidence type="ECO:0000313" key="3">
    <source>
        <dbReference type="EMBL" id="STT73333.1"/>
    </source>
</evidence>
<accession>A0A377X9U4</accession>
<dbReference type="SUPFAM" id="SSF50692">
    <property type="entry name" value="ADC-like"/>
    <property type="match status" value="1"/>
</dbReference>
<gene>
    <name evidence="3" type="primary">narB_1</name>
    <name evidence="3" type="ORF">NCTC5047_01031</name>
</gene>
<dbReference type="GO" id="GO:0016020">
    <property type="term" value="C:membrane"/>
    <property type="evidence" value="ECO:0007669"/>
    <property type="project" value="TreeGrafter"/>
</dbReference>
<evidence type="ECO:0000259" key="2">
    <source>
        <dbReference type="Pfam" id="PF01568"/>
    </source>
</evidence>
<dbReference type="PANTHER" id="PTHR43105">
    <property type="entry name" value="RESPIRATORY NITRATE REDUCTASE"/>
    <property type="match status" value="1"/>
</dbReference>
<evidence type="ECO:0000313" key="4">
    <source>
        <dbReference type="Proteomes" id="UP000254340"/>
    </source>
</evidence>
<evidence type="ECO:0000256" key="1">
    <source>
        <dbReference type="ARBA" id="ARBA00023002"/>
    </source>
</evidence>
<dbReference type="GO" id="GO:0045333">
    <property type="term" value="P:cellular respiration"/>
    <property type="evidence" value="ECO:0007669"/>
    <property type="project" value="UniProtKB-ARBA"/>
</dbReference>
<dbReference type="EC" id="1.7.99.4" evidence="3"/>
<keyword evidence="1 3" id="KW-0560">Oxidoreductase</keyword>
<dbReference type="SUPFAM" id="SSF53706">
    <property type="entry name" value="Formate dehydrogenase/DMSO reductase, domains 1-3"/>
    <property type="match status" value="1"/>
</dbReference>
<proteinExistence type="predicted"/>
<dbReference type="InterPro" id="IPR006657">
    <property type="entry name" value="MoPterin_dinucl-bd_dom"/>
</dbReference>
<feature type="domain" description="Molybdopterin dinucleotide-binding" evidence="2">
    <location>
        <begin position="99"/>
        <end position="156"/>
    </location>
</feature>
<reference evidence="3 4" key="1">
    <citation type="submission" date="2018-06" db="EMBL/GenBank/DDBJ databases">
        <authorList>
            <consortium name="Pathogen Informatics"/>
            <person name="Doyle S."/>
        </authorList>
    </citation>
    <scope>NUCLEOTIDE SEQUENCE [LARGE SCALE GENOMIC DNA]</scope>
    <source>
        <strain evidence="3 4">NCTC5047</strain>
    </source>
</reference>
<dbReference type="EMBL" id="UGLH01000004">
    <property type="protein sequence ID" value="STT73333.1"/>
    <property type="molecule type" value="Genomic_DNA"/>
</dbReference>
<dbReference type="PANTHER" id="PTHR43105:SF9">
    <property type="entry name" value="NADPH-FE(3+) OXIDOREDUCTASE SUBUNIT ALPHA"/>
    <property type="match status" value="1"/>
</dbReference>
<dbReference type="Gene3D" id="2.40.40.20">
    <property type="match status" value="1"/>
</dbReference>
<dbReference type="Pfam" id="PF01568">
    <property type="entry name" value="Molydop_binding"/>
    <property type="match status" value="1"/>
</dbReference>